<comment type="caution">
    <text evidence="1">The sequence shown here is derived from an EMBL/GenBank/DDBJ whole genome shotgun (WGS) entry which is preliminary data.</text>
</comment>
<sequence length="37" mass="4170">MGVDAYRFNYDQFVARSTPTAVAPYAIDIFASLSYTF</sequence>
<reference evidence="1 2" key="1">
    <citation type="submission" date="2016-04" db="EMBL/GenBank/DDBJ databases">
        <authorList>
            <person name="Peeters C."/>
        </authorList>
    </citation>
    <scope>NUCLEOTIDE SEQUENCE [LARGE SCALE GENOMIC DNA]</scope>
    <source>
        <strain evidence="1">LMG 29311</strain>
    </source>
</reference>
<dbReference type="AlphaFoldDB" id="A0ABD7L976"/>
<organism evidence="1 2">
    <name type="scientific">Burkholderia multivorans</name>
    <dbReference type="NCBI Taxonomy" id="87883"/>
    <lineage>
        <taxon>Bacteria</taxon>
        <taxon>Pseudomonadati</taxon>
        <taxon>Pseudomonadota</taxon>
        <taxon>Betaproteobacteria</taxon>
        <taxon>Burkholderiales</taxon>
        <taxon>Burkholderiaceae</taxon>
        <taxon>Burkholderia</taxon>
        <taxon>Burkholderia cepacia complex</taxon>
    </lineage>
</organism>
<gene>
    <name evidence="1" type="ORF">UA18_03528</name>
</gene>
<name>A0ABD7L976_9BURK</name>
<accession>A0ABD7L976</accession>
<proteinExistence type="predicted"/>
<dbReference type="Proteomes" id="UP000196218">
    <property type="component" value="Unassembled WGS sequence"/>
</dbReference>
<evidence type="ECO:0000313" key="2">
    <source>
        <dbReference type="Proteomes" id="UP000196218"/>
    </source>
</evidence>
<keyword evidence="1" id="KW-0675">Receptor</keyword>
<protein>
    <submittedName>
        <fullName evidence="1">TonB-dependent siderophore receptor</fullName>
    </submittedName>
</protein>
<evidence type="ECO:0000313" key="1">
    <source>
        <dbReference type="EMBL" id="SAJ97239.1"/>
    </source>
</evidence>
<dbReference type="EMBL" id="FKJW01000005">
    <property type="protein sequence ID" value="SAJ97239.1"/>
    <property type="molecule type" value="Genomic_DNA"/>
</dbReference>